<feature type="coiled-coil region" evidence="1">
    <location>
        <begin position="35"/>
        <end position="62"/>
    </location>
</feature>
<keyword evidence="3" id="KW-1185">Reference proteome</keyword>
<reference evidence="2" key="2">
    <citation type="submission" date="2015-06" db="UniProtKB">
        <authorList>
            <consortium name="EnsemblPlants"/>
        </authorList>
    </citation>
    <scope>IDENTIFICATION</scope>
    <source>
        <strain evidence="2">cv. Heinz 1706</strain>
    </source>
</reference>
<dbReference type="Gramene" id="Solyc01g097580.1.1">
    <property type="protein sequence ID" value="Solyc01g097580.1.1"/>
    <property type="gene ID" value="Solyc01g097580.1"/>
</dbReference>
<keyword evidence="1" id="KW-0175">Coiled coil</keyword>
<accession>K4B0E5</accession>
<dbReference type="PaxDb" id="4081-Solyc01g097580.1.1"/>
<protein>
    <submittedName>
        <fullName evidence="2">Uncharacterized protein</fullName>
    </submittedName>
</protein>
<evidence type="ECO:0000256" key="1">
    <source>
        <dbReference type="SAM" id="Coils"/>
    </source>
</evidence>
<dbReference type="HOGENOM" id="CLU_1899877_0_0_1"/>
<evidence type="ECO:0000313" key="3">
    <source>
        <dbReference type="Proteomes" id="UP000004994"/>
    </source>
</evidence>
<dbReference type="Proteomes" id="UP000004994">
    <property type="component" value="Chromosome 1"/>
</dbReference>
<dbReference type="InParanoid" id="K4B0E5"/>
<evidence type="ECO:0000313" key="2">
    <source>
        <dbReference type="EnsemblPlants" id="Solyc01g097580.1.1"/>
    </source>
</evidence>
<proteinExistence type="predicted"/>
<sequence>MALDDKVLREAKLKQRYCNMIVKSQKQILGDSYDEEEMEKKVRSWERELREDKEEKAKSREKDREAARIAIASMKRTVYFDDALQAERDFLAIIGSTLLHTRHFLDPKSYVKFSAALVRIAIMGEVEAYPALLLPLQSEEGFSFRFKVSAL</sequence>
<dbReference type="AlphaFoldDB" id="K4B0E5"/>
<dbReference type="OMA" id="QRYSKMI"/>
<name>K4B0E5_SOLLC</name>
<reference evidence="2" key="1">
    <citation type="journal article" date="2012" name="Nature">
        <title>The tomato genome sequence provides insights into fleshy fruit evolution.</title>
        <authorList>
            <consortium name="Tomato Genome Consortium"/>
        </authorList>
    </citation>
    <scope>NUCLEOTIDE SEQUENCE [LARGE SCALE GENOMIC DNA]</scope>
    <source>
        <strain evidence="2">cv. Heinz 1706</strain>
    </source>
</reference>
<organism evidence="2">
    <name type="scientific">Solanum lycopersicum</name>
    <name type="common">Tomato</name>
    <name type="synonym">Lycopersicon esculentum</name>
    <dbReference type="NCBI Taxonomy" id="4081"/>
    <lineage>
        <taxon>Eukaryota</taxon>
        <taxon>Viridiplantae</taxon>
        <taxon>Streptophyta</taxon>
        <taxon>Embryophyta</taxon>
        <taxon>Tracheophyta</taxon>
        <taxon>Spermatophyta</taxon>
        <taxon>Magnoliopsida</taxon>
        <taxon>eudicotyledons</taxon>
        <taxon>Gunneridae</taxon>
        <taxon>Pentapetalae</taxon>
        <taxon>asterids</taxon>
        <taxon>lamiids</taxon>
        <taxon>Solanales</taxon>
        <taxon>Solanaceae</taxon>
        <taxon>Solanoideae</taxon>
        <taxon>Solaneae</taxon>
        <taxon>Solanum</taxon>
        <taxon>Solanum subgen. Lycopersicon</taxon>
    </lineage>
</organism>
<dbReference type="EnsemblPlants" id="Solyc01g097580.1.1">
    <property type="protein sequence ID" value="Solyc01g097580.1.1"/>
    <property type="gene ID" value="Solyc01g097580.1"/>
</dbReference>
<dbReference type="PhylomeDB" id="K4B0E5"/>